<name>A0A0F9Q3J4_9ZZZZ</name>
<organism evidence="1">
    <name type="scientific">marine sediment metagenome</name>
    <dbReference type="NCBI Taxonomy" id="412755"/>
    <lineage>
        <taxon>unclassified sequences</taxon>
        <taxon>metagenomes</taxon>
        <taxon>ecological metagenomes</taxon>
    </lineage>
</organism>
<dbReference type="AlphaFoldDB" id="A0A0F9Q3J4"/>
<accession>A0A0F9Q3J4</accession>
<sequence length="111" mass="12500">MPQNNERVKSYLNNGLNGGGRIEALKNKELMDIPKLYVGAMNDALFIIDEQPGPCPLDYVNPRAHKDCNTIARVEYNPELANELVDAWNAVLKKYDISYGITPTPRNPITR</sequence>
<comment type="caution">
    <text evidence="1">The sequence shown here is derived from an EMBL/GenBank/DDBJ whole genome shotgun (WGS) entry which is preliminary data.</text>
</comment>
<reference evidence="1" key="1">
    <citation type="journal article" date="2015" name="Nature">
        <title>Complex archaea that bridge the gap between prokaryotes and eukaryotes.</title>
        <authorList>
            <person name="Spang A."/>
            <person name="Saw J.H."/>
            <person name="Jorgensen S.L."/>
            <person name="Zaremba-Niedzwiedzka K."/>
            <person name="Martijn J."/>
            <person name="Lind A.E."/>
            <person name="van Eijk R."/>
            <person name="Schleper C."/>
            <person name="Guy L."/>
            <person name="Ettema T.J."/>
        </authorList>
    </citation>
    <scope>NUCLEOTIDE SEQUENCE</scope>
</reference>
<dbReference type="EMBL" id="LAZR01001821">
    <property type="protein sequence ID" value="KKN38535.1"/>
    <property type="molecule type" value="Genomic_DNA"/>
</dbReference>
<evidence type="ECO:0000313" key="1">
    <source>
        <dbReference type="EMBL" id="KKN38535.1"/>
    </source>
</evidence>
<proteinExistence type="predicted"/>
<protein>
    <submittedName>
        <fullName evidence="1">Uncharacterized protein</fullName>
    </submittedName>
</protein>
<gene>
    <name evidence="1" type="ORF">LCGC14_0752300</name>
</gene>